<dbReference type="PANTHER" id="PTHR24250">
    <property type="entry name" value="CHYMOTRYPSIN-RELATED"/>
    <property type="match status" value="1"/>
</dbReference>
<protein>
    <submittedName>
        <fullName evidence="4">Trypsin</fullName>
    </submittedName>
</protein>
<dbReference type="VEuPathDB" id="VectorBase:CPIJ001918"/>
<dbReference type="InParanoid" id="B0W4R1"/>
<organism>
    <name type="scientific">Culex quinquefasciatus</name>
    <name type="common">Southern house mosquito</name>
    <name type="synonym">Culex pungens</name>
    <dbReference type="NCBI Taxonomy" id="7176"/>
    <lineage>
        <taxon>Eukaryota</taxon>
        <taxon>Metazoa</taxon>
        <taxon>Ecdysozoa</taxon>
        <taxon>Arthropoda</taxon>
        <taxon>Hexapoda</taxon>
        <taxon>Insecta</taxon>
        <taxon>Pterygota</taxon>
        <taxon>Neoptera</taxon>
        <taxon>Endopterygota</taxon>
        <taxon>Diptera</taxon>
        <taxon>Nematocera</taxon>
        <taxon>Culicoidea</taxon>
        <taxon>Culicidae</taxon>
        <taxon>Culicinae</taxon>
        <taxon>Culicini</taxon>
        <taxon>Culex</taxon>
        <taxon>Culex</taxon>
    </lineage>
</organism>
<dbReference type="SUPFAM" id="SSF50494">
    <property type="entry name" value="Trypsin-like serine proteases"/>
    <property type="match status" value="1"/>
</dbReference>
<sequence length="192" mass="21598">MVLRGEVLSVCAFHAPETSRIHYVASLENDGGQFCSGCVLGTRWILTLASCVRHVSPVDISVGIQPQDSSSSGHHEKVQNIYVQPNGKSKKEGLAILKLKRSMNWVNRTLPIAVMDNYHDLTSVSQCIMLGWNRNREDLTLAENVRLNCTNSTKGTFCVHDHRANFCEVLCTNCYQNKFKVQFINSFIEEVH</sequence>
<dbReference type="EMBL" id="DS231838">
    <property type="protein sequence ID" value="EDS33906.1"/>
    <property type="molecule type" value="Genomic_DNA"/>
</dbReference>
<dbReference type="Pfam" id="PF00089">
    <property type="entry name" value="Trypsin"/>
    <property type="match status" value="1"/>
</dbReference>
<dbReference type="PhylomeDB" id="B0W4R1"/>
<dbReference type="Gene3D" id="2.40.10.10">
    <property type="entry name" value="Trypsin-like serine proteases"/>
    <property type="match status" value="2"/>
</dbReference>
<evidence type="ECO:0000256" key="2">
    <source>
        <dbReference type="ARBA" id="ARBA00024195"/>
    </source>
</evidence>
<evidence type="ECO:0000256" key="1">
    <source>
        <dbReference type="ARBA" id="ARBA00023157"/>
    </source>
</evidence>
<dbReference type="InterPro" id="IPR043504">
    <property type="entry name" value="Peptidase_S1_PA_chymotrypsin"/>
</dbReference>
<name>B0W4R1_CULQU</name>
<comment type="similarity">
    <text evidence="2">Belongs to the peptidase S1 family. CLIP subfamily.</text>
</comment>
<dbReference type="HOGENOM" id="CLU_994709_0_0_1"/>
<keyword evidence="1" id="KW-1015">Disulfide bond</keyword>
<dbReference type="VEuPathDB" id="VectorBase:CQUJHB010845"/>
<dbReference type="GO" id="GO:0004252">
    <property type="term" value="F:serine-type endopeptidase activity"/>
    <property type="evidence" value="ECO:0007669"/>
    <property type="project" value="InterPro"/>
</dbReference>
<reference evidence="4" key="1">
    <citation type="submission" date="2007-03" db="EMBL/GenBank/DDBJ databases">
        <title>Annotation of Culex pipiens quinquefasciatus.</title>
        <authorList>
            <consortium name="The Broad Institute Genome Sequencing Platform"/>
            <person name="Atkinson P.W."/>
            <person name="Hemingway J."/>
            <person name="Christensen B.M."/>
            <person name="Higgs S."/>
            <person name="Kodira C."/>
            <person name="Hannick L."/>
            <person name="Megy K."/>
            <person name="O'Leary S."/>
            <person name="Pearson M."/>
            <person name="Haas B.J."/>
            <person name="Mauceli E."/>
            <person name="Wortman J.R."/>
            <person name="Lee N.H."/>
            <person name="Guigo R."/>
            <person name="Stanke M."/>
            <person name="Alvarado L."/>
            <person name="Amedeo P."/>
            <person name="Antoine C.H."/>
            <person name="Arensburger P."/>
            <person name="Bidwell S.L."/>
            <person name="Crawford M."/>
            <person name="Camaro F."/>
            <person name="Devon K."/>
            <person name="Engels R."/>
            <person name="Hammond M."/>
            <person name="Howarth C."/>
            <person name="Koehrsen M."/>
            <person name="Lawson D."/>
            <person name="Montgomery P."/>
            <person name="Nene V."/>
            <person name="Nusbaum C."/>
            <person name="Puiu D."/>
            <person name="Romero-Severson J."/>
            <person name="Severson D.W."/>
            <person name="Shumway M."/>
            <person name="Sisk P."/>
            <person name="Stolte C."/>
            <person name="Zeng Q."/>
            <person name="Eisenstadt E."/>
            <person name="Fraser-Liggett C."/>
            <person name="Strausberg R."/>
            <person name="Galagan J."/>
            <person name="Birren B."/>
            <person name="Collins F.H."/>
        </authorList>
    </citation>
    <scope>NUCLEOTIDE SEQUENCE [LARGE SCALE GENOMIC DNA]</scope>
    <source>
        <strain evidence="4">JHB</strain>
    </source>
</reference>
<evidence type="ECO:0000313" key="4">
    <source>
        <dbReference type="EMBL" id="EDS33906.1"/>
    </source>
</evidence>
<dbReference type="OrthoDB" id="7758225at2759"/>
<gene>
    <name evidence="4" type="ORF">CpipJ_CPIJ001918</name>
</gene>
<proteinExistence type="inferred from homology"/>
<dbReference type="AlphaFoldDB" id="B0W4R1"/>
<dbReference type="KEGG" id="cqu:CpipJ_CPIJ001918"/>
<feature type="domain" description="Peptidase S1" evidence="3">
    <location>
        <begin position="18"/>
        <end position="139"/>
    </location>
</feature>
<dbReference type="InterPro" id="IPR001254">
    <property type="entry name" value="Trypsin_dom"/>
</dbReference>
<accession>B0W4R1</accession>
<dbReference type="eggNOG" id="KOG3627">
    <property type="taxonomic scope" value="Eukaryota"/>
</dbReference>
<dbReference type="GO" id="GO:0006508">
    <property type="term" value="P:proteolysis"/>
    <property type="evidence" value="ECO:0007669"/>
    <property type="project" value="InterPro"/>
</dbReference>
<evidence type="ECO:0000259" key="3">
    <source>
        <dbReference type="Pfam" id="PF00089"/>
    </source>
</evidence>
<dbReference type="InterPro" id="IPR009003">
    <property type="entry name" value="Peptidase_S1_PA"/>
</dbReference>